<evidence type="ECO:0000313" key="3">
    <source>
        <dbReference type="Proteomes" id="UP000762676"/>
    </source>
</evidence>
<gene>
    <name evidence="2" type="ORF">ElyMa_006656000</name>
</gene>
<name>A0AAV4IKU3_9GAST</name>
<proteinExistence type="predicted"/>
<dbReference type="Proteomes" id="UP000762676">
    <property type="component" value="Unassembled WGS sequence"/>
</dbReference>
<dbReference type="EMBL" id="BMAT01013347">
    <property type="protein sequence ID" value="GFS10802.1"/>
    <property type="molecule type" value="Genomic_DNA"/>
</dbReference>
<accession>A0AAV4IKU3</accession>
<evidence type="ECO:0000256" key="1">
    <source>
        <dbReference type="SAM" id="MobiDB-lite"/>
    </source>
</evidence>
<organism evidence="2 3">
    <name type="scientific">Elysia marginata</name>
    <dbReference type="NCBI Taxonomy" id="1093978"/>
    <lineage>
        <taxon>Eukaryota</taxon>
        <taxon>Metazoa</taxon>
        <taxon>Spiralia</taxon>
        <taxon>Lophotrochozoa</taxon>
        <taxon>Mollusca</taxon>
        <taxon>Gastropoda</taxon>
        <taxon>Heterobranchia</taxon>
        <taxon>Euthyneura</taxon>
        <taxon>Panpulmonata</taxon>
        <taxon>Sacoglossa</taxon>
        <taxon>Placobranchoidea</taxon>
        <taxon>Plakobranchidae</taxon>
        <taxon>Elysia</taxon>
    </lineage>
</organism>
<feature type="compositionally biased region" description="Low complexity" evidence="1">
    <location>
        <begin position="42"/>
        <end position="51"/>
    </location>
</feature>
<comment type="caution">
    <text evidence="2">The sequence shown here is derived from an EMBL/GenBank/DDBJ whole genome shotgun (WGS) entry which is preliminary data.</text>
</comment>
<keyword evidence="3" id="KW-1185">Reference proteome</keyword>
<sequence>MRLNSSVGGSDQFSYGRPNTDLVRILSIGYSWKGHPANIGLSESGSESSRSIGQDFLRSAGTGKNQPPFCLASQRIQGSPSLSLCRANNAFLADLRSSWVPVLNVPVLEKGYP</sequence>
<feature type="region of interest" description="Disordered" evidence="1">
    <location>
        <begin position="41"/>
        <end position="60"/>
    </location>
</feature>
<protein>
    <submittedName>
        <fullName evidence="2">Uncharacterized protein</fullName>
    </submittedName>
</protein>
<dbReference type="AlphaFoldDB" id="A0AAV4IKU3"/>
<evidence type="ECO:0000313" key="2">
    <source>
        <dbReference type="EMBL" id="GFS10802.1"/>
    </source>
</evidence>
<reference evidence="2 3" key="1">
    <citation type="journal article" date="2021" name="Elife">
        <title>Chloroplast acquisition without the gene transfer in kleptoplastic sea slugs, Plakobranchus ocellatus.</title>
        <authorList>
            <person name="Maeda T."/>
            <person name="Takahashi S."/>
            <person name="Yoshida T."/>
            <person name="Shimamura S."/>
            <person name="Takaki Y."/>
            <person name="Nagai Y."/>
            <person name="Toyoda A."/>
            <person name="Suzuki Y."/>
            <person name="Arimoto A."/>
            <person name="Ishii H."/>
            <person name="Satoh N."/>
            <person name="Nishiyama T."/>
            <person name="Hasebe M."/>
            <person name="Maruyama T."/>
            <person name="Minagawa J."/>
            <person name="Obokata J."/>
            <person name="Shigenobu S."/>
        </authorList>
    </citation>
    <scope>NUCLEOTIDE SEQUENCE [LARGE SCALE GENOMIC DNA]</scope>
</reference>